<keyword evidence="2" id="KW-0812">Transmembrane</keyword>
<evidence type="ECO:0000313" key="4">
    <source>
        <dbReference type="Proteomes" id="UP001472677"/>
    </source>
</evidence>
<keyword evidence="2" id="KW-0472">Membrane</keyword>
<comment type="caution">
    <text evidence="3">The sequence shown here is derived from an EMBL/GenBank/DDBJ whole genome shotgun (WGS) entry which is preliminary data.</text>
</comment>
<evidence type="ECO:0000313" key="3">
    <source>
        <dbReference type="EMBL" id="KAK8589004.1"/>
    </source>
</evidence>
<evidence type="ECO:0000256" key="1">
    <source>
        <dbReference type="SAM" id="MobiDB-lite"/>
    </source>
</evidence>
<accession>A0ABR2FY76</accession>
<feature type="compositionally biased region" description="Polar residues" evidence="1">
    <location>
        <begin position="48"/>
        <end position="60"/>
    </location>
</feature>
<dbReference type="EMBL" id="JBBPBM010000004">
    <property type="protein sequence ID" value="KAK8589004.1"/>
    <property type="molecule type" value="Genomic_DNA"/>
</dbReference>
<protein>
    <submittedName>
        <fullName evidence="3">Uncharacterized protein</fullName>
    </submittedName>
</protein>
<organism evidence="3 4">
    <name type="scientific">Hibiscus sabdariffa</name>
    <name type="common">roselle</name>
    <dbReference type="NCBI Taxonomy" id="183260"/>
    <lineage>
        <taxon>Eukaryota</taxon>
        <taxon>Viridiplantae</taxon>
        <taxon>Streptophyta</taxon>
        <taxon>Embryophyta</taxon>
        <taxon>Tracheophyta</taxon>
        <taxon>Spermatophyta</taxon>
        <taxon>Magnoliopsida</taxon>
        <taxon>eudicotyledons</taxon>
        <taxon>Gunneridae</taxon>
        <taxon>Pentapetalae</taxon>
        <taxon>rosids</taxon>
        <taxon>malvids</taxon>
        <taxon>Malvales</taxon>
        <taxon>Malvaceae</taxon>
        <taxon>Malvoideae</taxon>
        <taxon>Hibiscus</taxon>
    </lineage>
</organism>
<proteinExistence type="predicted"/>
<gene>
    <name evidence="3" type="ORF">V6N12_023413</name>
</gene>
<feature type="transmembrane region" description="Helical" evidence="2">
    <location>
        <begin position="76"/>
        <end position="94"/>
    </location>
</feature>
<evidence type="ECO:0000256" key="2">
    <source>
        <dbReference type="SAM" id="Phobius"/>
    </source>
</evidence>
<feature type="region of interest" description="Disordered" evidence="1">
    <location>
        <begin position="48"/>
        <end position="80"/>
    </location>
</feature>
<sequence length="97" mass="10268">MFNCLPSTLAPKGKKDCPSDSFFSKSISKAILLDFDFVNKTFSYLLGNSSVDSENGSKESQGVAEKRKGRRGPGSVIGSSATGCVCAFLTLYGVSVE</sequence>
<name>A0ABR2FY76_9ROSI</name>
<keyword evidence="2" id="KW-1133">Transmembrane helix</keyword>
<keyword evidence="4" id="KW-1185">Reference proteome</keyword>
<dbReference type="Proteomes" id="UP001472677">
    <property type="component" value="Unassembled WGS sequence"/>
</dbReference>
<reference evidence="3 4" key="1">
    <citation type="journal article" date="2024" name="G3 (Bethesda)">
        <title>Genome assembly of Hibiscus sabdariffa L. provides insights into metabolisms of medicinal natural products.</title>
        <authorList>
            <person name="Kim T."/>
        </authorList>
    </citation>
    <scope>NUCLEOTIDE SEQUENCE [LARGE SCALE GENOMIC DNA]</scope>
    <source>
        <strain evidence="3">TK-2024</strain>
        <tissue evidence="3">Old leaves</tissue>
    </source>
</reference>